<name>A0A9W9JXL0_9EURO</name>
<evidence type="ECO:0000313" key="11">
    <source>
        <dbReference type="EMBL" id="KAJ5084752.1"/>
    </source>
</evidence>
<dbReference type="Pfam" id="PF25087">
    <property type="entry name" value="GMPPB_C"/>
    <property type="match status" value="1"/>
</dbReference>
<dbReference type="PANTHER" id="PTHR45989:SF1">
    <property type="entry name" value="TRANSLATION INITIATION FACTOR EIF-2B SUBUNIT GAMMA"/>
    <property type="match status" value="1"/>
</dbReference>
<keyword evidence="3" id="KW-0963">Cytoplasm</keyword>
<sequence>MPHFPVPATGFQALILCGPGVSLNTFTSNSEEYPKCLLPVANRPMVFYAMDFCRRSGITDITLITPPSSLAPLQAALKQNPHLTSFPSPSASVVAPKDLEMTMGTAQLLRLPEVQDCIKTNFLLLPCDLVCEIPGESILEAWMVTQTVPEDSPTRGGLAVYYQTQDREDSVKNEATDLVAVTPLQQDEAPAVSHLVDGPASLRFSLSKLAMSMPMDTVKEKMEQDKGFLVRHSLVQKHANLKMLMKHRDAHLYVFPTWVKDLARRQEKLDSVSEDLVGYWAKAGWQKGLDEKLGIPQLFHQDSRQRQEGESAEEEIDLQSMSTSKAGSNTELPSSSSTQTRLSEHNLSAPVPRSTKLPQILAYVHRGSTPFLRRVDSSALLLSTSLLLAKLESIEEVGREAASPFAHPHKIAYPEGVAQRCTITKSDCLLAENVTVEPTCVIKESVIGSNCQISRGARLTRCVLMDWAVVEPGAKLTGCIVGRRAKIGRDCVLTDCEVQDANVVAEKTQAKKENFMVFEGLDEDEEGGRYMSVAESDD</sequence>
<dbReference type="GO" id="GO:0002183">
    <property type="term" value="P:cytoplasmic translational initiation"/>
    <property type="evidence" value="ECO:0007669"/>
    <property type="project" value="TreeGrafter"/>
</dbReference>
<comment type="caution">
    <text evidence="11">The sequence shown here is derived from an EMBL/GenBank/DDBJ whole genome shotgun (WGS) entry which is preliminary data.</text>
</comment>
<evidence type="ECO:0000256" key="6">
    <source>
        <dbReference type="ARBA" id="ARBA00044196"/>
    </source>
</evidence>
<gene>
    <name evidence="11" type="ORF">NUU61_009331</name>
</gene>
<reference evidence="11" key="1">
    <citation type="submission" date="2022-11" db="EMBL/GenBank/DDBJ databases">
        <authorList>
            <person name="Petersen C."/>
        </authorList>
    </citation>
    <scope>NUCLEOTIDE SEQUENCE</scope>
    <source>
        <strain evidence="11">IBT 34128</strain>
    </source>
</reference>
<dbReference type="AlphaFoldDB" id="A0A9W9JXL0"/>
<evidence type="ECO:0000256" key="5">
    <source>
        <dbReference type="ARBA" id="ARBA00022917"/>
    </source>
</evidence>
<reference evidence="11" key="2">
    <citation type="journal article" date="2023" name="IMA Fungus">
        <title>Comparative genomic study of the Penicillium genus elucidates a diverse pangenome and 15 lateral gene transfer events.</title>
        <authorList>
            <person name="Petersen C."/>
            <person name="Sorensen T."/>
            <person name="Nielsen M.R."/>
            <person name="Sondergaard T.E."/>
            <person name="Sorensen J.L."/>
            <person name="Fitzpatrick D.A."/>
            <person name="Frisvad J.C."/>
            <person name="Nielsen K.L."/>
        </authorList>
    </citation>
    <scope>NUCLEOTIDE SEQUENCE</scope>
    <source>
        <strain evidence="11">IBT 34128</strain>
    </source>
</reference>
<comment type="subunit">
    <text evidence="8">Component of the translation initiation factor 2B (eIF2B) complex which is a heterodecamer of two sets of five different subunits: alpha, beta, gamma, delta and epsilon. Subunits alpha, beta and delta comprise a regulatory subcomplex and subunits epsilon and gamma comprise a catalytic subcomplex. Within the complex, the hexameric regulatory complex resides at the center, with the two heterodimeric catalytic subcomplexes bound on opposite sides.</text>
</comment>
<comment type="similarity">
    <text evidence="2">Belongs to the eIF-2B gamma/epsilon subunits family.</text>
</comment>
<dbReference type="PANTHER" id="PTHR45989">
    <property type="entry name" value="TRANSLATION INITIATION FACTOR EIF-2B SUBUNIT GAMMA"/>
    <property type="match status" value="1"/>
</dbReference>
<dbReference type="GO" id="GO:0005829">
    <property type="term" value="C:cytosol"/>
    <property type="evidence" value="ECO:0007669"/>
    <property type="project" value="UniProtKB-SubCell"/>
</dbReference>
<dbReference type="GO" id="GO:0003743">
    <property type="term" value="F:translation initiation factor activity"/>
    <property type="evidence" value="ECO:0007669"/>
    <property type="project" value="UniProtKB-KW"/>
</dbReference>
<feature type="compositionally biased region" description="Polar residues" evidence="9">
    <location>
        <begin position="319"/>
        <end position="341"/>
    </location>
</feature>
<dbReference type="InterPro" id="IPR056729">
    <property type="entry name" value="GMPPB_C"/>
</dbReference>
<evidence type="ECO:0000256" key="4">
    <source>
        <dbReference type="ARBA" id="ARBA00022540"/>
    </source>
</evidence>
<accession>A0A9W9JXL0</accession>
<feature type="region of interest" description="Disordered" evidence="9">
    <location>
        <begin position="300"/>
        <end position="351"/>
    </location>
</feature>
<evidence type="ECO:0000313" key="12">
    <source>
        <dbReference type="Proteomes" id="UP001141434"/>
    </source>
</evidence>
<dbReference type="Gene3D" id="2.160.10.10">
    <property type="entry name" value="Hexapeptide repeat proteins"/>
    <property type="match status" value="1"/>
</dbReference>
<protein>
    <recommendedName>
        <fullName evidence="6">Translation initiation factor eIF2B subunit gamma</fullName>
    </recommendedName>
    <alternativeName>
        <fullName evidence="7">eIF2B GDP-GTP exchange factor subunit gamma</fullName>
    </alternativeName>
</protein>
<dbReference type="GO" id="GO:0005085">
    <property type="term" value="F:guanyl-nucleotide exchange factor activity"/>
    <property type="evidence" value="ECO:0007669"/>
    <property type="project" value="TreeGrafter"/>
</dbReference>
<organism evidence="11 12">
    <name type="scientific">Penicillium alfredii</name>
    <dbReference type="NCBI Taxonomy" id="1506179"/>
    <lineage>
        <taxon>Eukaryota</taxon>
        <taxon>Fungi</taxon>
        <taxon>Dikarya</taxon>
        <taxon>Ascomycota</taxon>
        <taxon>Pezizomycotina</taxon>
        <taxon>Eurotiomycetes</taxon>
        <taxon>Eurotiomycetidae</taxon>
        <taxon>Eurotiales</taxon>
        <taxon>Aspergillaceae</taxon>
        <taxon>Penicillium</taxon>
    </lineage>
</organism>
<evidence type="ECO:0000256" key="3">
    <source>
        <dbReference type="ARBA" id="ARBA00022490"/>
    </source>
</evidence>
<keyword evidence="12" id="KW-1185">Reference proteome</keyword>
<evidence type="ECO:0000259" key="10">
    <source>
        <dbReference type="Pfam" id="PF25087"/>
    </source>
</evidence>
<comment type="subcellular location">
    <subcellularLocation>
        <location evidence="1">Cytoplasm</location>
        <location evidence="1">Cytosol</location>
    </subcellularLocation>
</comment>
<evidence type="ECO:0000256" key="8">
    <source>
        <dbReference type="ARBA" id="ARBA00046432"/>
    </source>
</evidence>
<proteinExistence type="inferred from homology"/>
<dbReference type="GeneID" id="81399025"/>
<feature type="domain" description="Mannose-1-phosphate guanyltransferase C-terminal" evidence="10">
    <location>
        <begin position="427"/>
        <end position="513"/>
    </location>
</feature>
<dbReference type="InterPro" id="IPR029044">
    <property type="entry name" value="Nucleotide-diphossugar_trans"/>
</dbReference>
<dbReference type="SUPFAM" id="SSF53448">
    <property type="entry name" value="Nucleotide-diphospho-sugar transferases"/>
    <property type="match status" value="1"/>
</dbReference>
<keyword evidence="4 11" id="KW-0396">Initiation factor</keyword>
<dbReference type="Proteomes" id="UP001141434">
    <property type="component" value="Unassembled WGS sequence"/>
</dbReference>
<evidence type="ECO:0000256" key="9">
    <source>
        <dbReference type="SAM" id="MobiDB-lite"/>
    </source>
</evidence>
<dbReference type="EMBL" id="JAPMSZ010000011">
    <property type="protein sequence ID" value="KAJ5084752.1"/>
    <property type="molecule type" value="Genomic_DNA"/>
</dbReference>
<dbReference type="CDD" id="cd04652">
    <property type="entry name" value="LbH_eIF2B_gamma_C"/>
    <property type="match status" value="1"/>
</dbReference>
<evidence type="ECO:0000256" key="2">
    <source>
        <dbReference type="ARBA" id="ARBA00007878"/>
    </source>
</evidence>
<dbReference type="OrthoDB" id="10250549at2759"/>
<keyword evidence="5" id="KW-0648">Protein biosynthesis</keyword>
<dbReference type="GO" id="GO:0005851">
    <property type="term" value="C:eukaryotic translation initiation factor 2B complex"/>
    <property type="evidence" value="ECO:0007669"/>
    <property type="project" value="TreeGrafter"/>
</dbReference>
<evidence type="ECO:0000256" key="7">
    <source>
        <dbReference type="ARBA" id="ARBA00044229"/>
    </source>
</evidence>
<dbReference type="Gene3D" id="3.90.550.10">
    <property type="entry name" value="Spore Coat Polysaccharide Biosynthesis Protein SpsA, Chain A"/>
    <property type="match status" value="1"/>
</dbReference>
<dbReference type="RefSeq" id="XP_056508149.1">
    <property type="nucleotide sequence ID" value="XM_056659856.1"/>
</dbReference>
<evidence type="ECO:0000256" key="1">
    <source>
        <dbReference type="ARBA" id="ARBA00004514"/>
    </source>
</evidence>
<dbReference type="InterPro" id="IPR051960">
    <property type="entry name" value="eIF2B_gamma"/>
</dbReference>